<dbReference type="PANTHER" id="PTHR10755:SF0">
    <property type="entry name" value="OXYGEN-DEPENDENT COPROPORPHYRINOGEN-III OXIDASE, MITOCHONDRIAL"/>
    <property type="match status" value="1"/>
</dbReference>
<keyword evidence="5" id="KW-0560">Oxidoreductase</keyword>
<dbReference type="SUPFAM" id="SSF102886">
    <property type="entry name" value="Coproporphyrinogen III oxidase"/>
    <property type="match status" value="1"/>
</dbReference>
<dbReference type="AlphaFoldDB" id="U6B563"/>
<evidence type="ECO:0000313" key="8">
    <source>
        <dbReference type="EMBL" id="AHA28050.1"/>
    </source>
</evidence>
<sequence>MNFYDIEAGFPSNIDKKKEEAENKFKKLQSLICSEFEILEIECSKYYPSKVQAGSFKFKKWLRDKTKATDLGGGHMATLSGGRVFEKAAVLVSTVYGELSPDFRDQVPGTSKSPDFWATGISVIAHPYNPYVPTIHMNIRMMTTNSYWFGGGIDLTPFLKSRRKLDDPDVLLFHDHLKKLCNLHKVSDYELYKNWCNQYFFLPHRQETRGVGGIFFDYLHSNEKEGGIDADFAFASSVGDCFLKIYPLLVRRNYNISFSEKDRQEQLLGRGRYVEFNLLYDRGTSFGLKTGGNTDSILSSMPPMVSWE</sequence>
<dbReference type="GO" id="GO:0006782">
    <property type="term" value="P:protoporphyrinogen IX biosynthetic process"/>
    <property type="evidence" value="ECO:0007669"/>
    <property type="project" value="TreeGrafter"/>
</dbReference>
<keyword evidence="9" id="KW-1185">Reference proteome</keyword>
<dbReference type="PIRSF" id="PIRSF000166">
    <property type="entry name" value="Coproporphyri_ox"/>
    <property type="match status" value="1"/>
</dbReference>
<comment type="pathway">
    <text evidence="1">Porphyrin-containing compound metabolism; protoporphyrin-IX biosynthesis; protoporphyrinogen-IX from coproporphyrinogen-III (O2 route): step 1/1.</text>
</comment>
<dbReference type="PRINTS" id="PR00073">
    <property type="entry name" value="COPRGNOXDASE"/>
</dbReference>
<keyword evidence="6" id="KW-0350">Heme biosynthesis</keyword>
<dbReference type="EMBL" id="CP006604">
    <property type="protein sequence ID" value="AHA28050.1"/>
    <property type="molecule type" value="Genomic_DNA"/>
</dbReference>
<dbReference type="PROSITE" id="PS01021">
    <property type="entry name" value="COPROGEN_OXIDASE"/>
    <property type="match status" value="1"/>
</dbReference>
<evidence type="ECO:0000256" key="4">
    <source>
        <dbReference type="ARBA" id="ARBA00012869"/>
    </source>
</evidence>
<gene>
    <name evidence="8" type="primary">hemF</name>
    <name evidence="8" type="ORF">lam_704</name>
</gene>
<protein>
    <recommendedName>
        <fullName evidence="4">coproporphyrinogen oxidase</fullName>
        <ecNumber evidence="4">1.3.3.3</ecNumber>
    </recommendedName>
</protein>
<dbReference type="EC" id="1.3.3.3" evidence="4"/>
<evidence type="ECO:0000313" key="9">
    <source>
        <dbReference type="Proteomes" id="UP000017862"/>
    </source>
</evidence>
<dbReference type="GO" id="GO:0005737">
    <property type="term" value="C:cytoplasm"/>
    <property type="evidence" value="ECO:0007669"/>
    <property type="project" value="TreeGrafter"/>
</dbReference>
<dbReference type="GO" id="GO:0004109">
    <property type="term" value="F:coproporphyrinogen oxidase activity"/>
    <property type="evidence" value="ECO:0007669"/>
    <property type="project" value="UniProtKB-EC"/>
</dbReference>
<dbReference type="InterPro" id="IPR018375">
    <property type="entry name" value="Coprogen_oxidase_CS"/>
</dbReference>
<dbReference type="KEGG" id="lar:lam_704"/>
<evidence type="ECO:0000256" key="3">
    <source>
        <dbReference type="ARBA" id="ARBA00011738"/>
    </source>
</evidence>
<dbReference type="Gene3D" id="3.40.1500.10">
    <property type="entry name" value="Coproporphyrinogen III oxidase, aerobic"/>
    <property type="match status" value="1"/>
</dbReference>
<comment type="similarity">
    <text evidence="2">Belongs to the aerobic coproporphyrinogen-III oxidase family.</text>
</comment>
<evidence type="ECO:0000256" key="5">
    <source>
        <dbReference type="ARBA" id="ARBA00023002"/>
    </source>
</evidence>
<dbReference type="RefSeq" id="WP_007557405.1">
    <property type="nucleotide sequence ID" value="NC_022793.1"/>
</dbReference>
<evidence type="ECO:0000256" key="6">
    <source>
        <dbReference type="ARBA" id="ARBA00023133"/>
    </source>
</evidence>
<dbReference type="eggNOG" id="COG0408">
    <property type="taxonomic scope" value="Bacteria"/>
</dbReference>
<evidence type="ECO:0000256" key="1">
    <source>
        <dbReference type="ARBA" id="ARBA00005168"/>
    </source>
</evidence>
<dbReference type="PATRIC" id="fig|1261131.3.peg.674"/>
<accession>U6B563</accession>
<dbReference type="HOGENOM" id="CLU_026169_0_1_5"/>
<evidence type="ECO:0000256" key="7">
    <source>
        <dbReference type="ARBA" id="ARBA00023244"/>
    </source>
</evidence>
<dbReference type="Pfam" id="PF01218">
    <property type="entry name" value="Coprogen_oxidas"/>
    <property type="match status" value="1"/>
</dbReference>
<comment type="subunit">
    <text evidence="3">Homodimer.</text>
</comment>
<dbReference type="InterPro" id="IPR001260">
    <property type="entry name" value="Coprogen_oxidase_aer"/>
</dbReference>
<dbReference type="NCBIfam" id="NF003727">
    <property type="entry name" value="PRK05330.1"/>
    <property type="match status" value="1"/>
</dbReference>
<reference evidence="8 9" key="1">
    <citation type="journal article" date="2014" name="Mol. Plant Microbe Interact.">
        <title>The complete genome sequence of Candidatus Liberibacter americanus, associated with citrus Huanglongbing.</title>
        <authorList>
            <person name="Wulff N.A."/>
            <person name="Zhang S."/>
            <person name="Setubal J.C."/>
            <person name="Almeida N.F."/>
            <person name="Martins E.C."/>
            <person name="Harakava R."/>
            <person name="Kumar D."/>
            <person name="Rangel L.T."/>
            <person name="Foissac X."/>
            <person name="Bove J."/>
            <person name="Gabriel D.W."/>
        </authorList>
    </citation>
    <scope>NUCLEOTIDE SEQUENCE [LARGE SCALE GENOMIC DNA]</scope>
    <source>
        <strain evidence="8 9">Sao Paulo</strain>
    </source>
</reference>
<dbReference type="InterPro" id="IPR036406">
    <property type="entry name" value="Coprogen_oxidase_aer_sf"/>
</dbReference>
<dbReference type="Proteomes" id="UP000017862">
    <property type="component" value="Chromosome"/>
</dbReference>
<name>U6B563_9HYPH</name>
<proteinExistence type="inferred from homology"/>
<dbReference type="PANTHER" id="PTHR10755">
    <property type="entry name" value="COPROPORPHYRINOGEN III OXIDASE, MITOCHONDRIAL"/>
    <property type="match status" value="1"/>
</dbReference>
<organism evidence="8 9">
    <name type="scientific">Candidatus Liberibacter americanus str. Sao Paulo</name>
    <dbReference type="NCBI Taxonomy" id="1261131"/>
    <lineage>
        <taxon>Bacteria</taxon>
        <taxon>Pseudomonadati</taxon>
        <taxon>Pseudomonadota</taxon>
        <taxon>Alphaproteobacteria</taxon>
        <taxon>Hyphomicrobiales</taxon>
        <taxon>Rhizobiaceae</taxon>
        <taxon>Liberibacter</taxon>
    </lineage>
</organism>
<evidence type="ECO:0000256" key="2">
    <source>
        <dbReference type="ARBA" id="ARBA00010644"/>
    </source>
</evidence>
<dbReference type="STRING" id="1261131.lam_704"/>
<keyword evidence="7" id="KW-0627">Porphyrin biosynthesis</keyword>